<keyword evidence="2" id="KW-0812">Transmembrane</keyword>
<feature type="region of interest" description="Disordered" evidence="1">
    <location>
        <begin position="320"/>
        <end position="402"/>
    </location>
</feature>
<dbReference type="InterPro" id="IPR005240">
    <property type="entry name" value="DUF389"/>
</dbReference>
<dbReference type="PANTHER" id="PTHR20992:SF9">
    <property type="entry name" value="AT15442P-RELATED"/>
    <property type="match status" value="1"/>
</dbReference>
<feature type="transmembrane region" description="Helical" evidence="2">
    <location>
        <begin position="17"/>
        <end position="37"/>
    </location>
</feature>
<dbReference type="PANTHER" id="PTHR20992">
    <property type="entry name" value="AT15442P-RELATED"/>
    <property type="match status" value="1"/>
</dbReference>
<dbReference type="Proteomes" id="UP001321473">
    <property type="component" value="Unassembled WGS sequence"/>
</dbReference>
<evidence type="ECO:0000256" key="1">
    <source>
        <dbReference type="SAM" id="MobiDB-lite"/>
    </source>
</evidence>
<feature type="transmembrane region" description="Helical" evidence="2">
    <location>
        <begin position="165"/>
        <end position="190"/>
    </location>
</feature>
<sequence>MIVRDTALAKLGLKTELIGLFICLLFGFFFGLLNAFWGDIPPYEGTSWSPSRWPNPEMSSRGHWRSLWVGSLVALPSGGGVAMAILGGNSACLVGVAISASLLPPIINSGILWSLSLVKVFKSLSQDPIQVNTTGGTVMVPPAFIAPRNYIPYYFDEYNMHKECAVLGVISFCLTVINILCIILSGILVLKIKEIAPAKSLQGTKRFWKYDIKVARDYNKTVGGAQASSMGKKLLEEWTKLDEAKKADPALADNTLQDLQNIIEEAEDDDVYQTVVQQMANHPPPLNMVRYLSRALSMPEHKEHPKEGRMNVWELESLLGGEPSSSQSKPRVTFRLKRSKSETMEAGSSPTHGKQPGRKRLSFFPLRRVSRFQVSRVDEGSERPEPLLRRMRKLYRSSEAPS</sequence>
<dbReference type="Pfam" id="PF04087">
    <property type="entry name" value="DUF389"/>
    <property type="match status" value="1"/>
</dbReference>
<evidence type="ECO:0000256" key="2">
    <source>
        <dbReference type="SAM" id="Phobius"/>
    </source>
</evidence>
<reference evidence="3 4" key="1">
    <citation type="journal article" date="2023" name="Arcadia Sci">
        <title>De novo assembly of a long-read Amblyomma americanum tick genome.</title>
        <authorList>
            <person name="Chou S."/>
            <person name="Poskanzer K.E."/>
            <person name="Rollins M."/>
            <person name="Thuy-Boun P.S."/>
        </authorList>
    </citation>
    <scope>NUCLEOTIDE SEQUENCE [LARGE SCALE GENOMIC DNA]</scope>
    <source>
        <strain evidence="3">F_SG_1</strain>
        <tissue evidence="3">Salivary glands</tissue>
    </source>
</reference>
<keyword evidence="4" id="KW-1185">Reference proteome</keyword>
<feature type="transmembrane region" description="Helical" evidence="2">
    <location>
        <begin position="67"/>
        <end position="86"/>
    </location>
</feature>
<evidence type="ECO:0000313" key="4">
    <source>
        <dbReference type="Proteomes" id="UP001321473"/>
    </source>
</evidence>
<feature type="transmembrane region" description="Helical" evidence="2">
    <location>
        <begin position="93"/>
        <end position="115"/>
    </location>
</feature>
<comment type="caution">
    <text evidence="3">The sequence shown here is derived from an EMBL/GenBank/DDBJ whole genome shotgun (WGS) entry which is preliminary data.</text>
</comment>
<feature type="compositionally biased region" description="Basic and acidic residues" evidence="1">
    <location>
        <begin position="376"/>
        <end position="388"/>
    </location>
</feature>
<dbReference type="EMBL" id="JARKHS020016459">
    <property type="protein sequence ID" value="KAK8773685.1"/>
    <property type="molecule type" value="Genomic_DNA"/>
</dbReference>
<proteinExistence type="predicted"/>
<protein>
    <submittedName>
        <fullName evidence="3">Uncharacterized protein</fullName>
    </submittedName>
</protein>
<organism evidence="3 4">
    <name type="scientific">Amblyomma americanum</name>
    <name type="common">Lone star tick</name>
    <dbReference type="NCBI Taxonomy" id="6943"/>
    <lineage>
        <taxon>Eukaryota</taxon>
        <taxon>Metazoa</taxon>
        <taxon>Ecdysozoa</taxon>
        <taxon>Arthropoda</taxon>
        <taxon>Chelicerata</taxon>
        <taxon>Arachnida</taxon>
        <taxon>Acari</taxon>
        <taxon>Parasitiformes</taxon>
        <taxon>Ixodida</taxon>
        <taxon>Ixodoidea</taxon>
        <taxon>Ixodidae</taxon>
        <taxon>Amblyomminae</taxon>
        <taxon>Amblyomma</taxon>
    </lineage>
</organism>
<name>A0AAQ4EFT9_AMBAM</name>
<gene>
    <name evidence="3" type="ORF">V5799_011784</name>
</gene>
<accession>A0AAQ4EFT9</accession>
<dbReference type="AlphaFoldDB" id="A0AAQ4EFT9"/>
<evidence type="ECO:0000313" key="3">
    <source>
        <dbReference type="EMBL" id="KAK8773685.1"/>
    </source>
</evidence>
<keyword evidence="2" id="KW-1133">Transmembrane helix</keyword>
<keyword evidence="2" id="KW-0472">Membrane</keyword>